<comment type="similarity">
    <text evidence="1">Belongs to the D-isomer specific 2-hydroxyacid dehydrogenase family.</text>
</comment>
<dbReference type="SUPFAM" id="SSF52283">
    <property type="entry name" value="Formate/glycerate dehydrogenase catalytic domain-like"/>
    <property type="match status" value="1"/>
</dbReference>
<evidence type="ECO:0000259" key="4">
    <source>
        <dbReference type="Pfam" id="PF02826"/>
    </source>
</evidence>
<dbReference type="GO" id="GO:0016616">
    <property type="term" value="F:oxidoreductase activity, acting on the CH-OH group of donors, NAD or NADP as acceptor"/>
    <property type="evidence" value="ECO:0007669"/>
    <property type="project" value="InterPro"/>
</dbReference>
<dbReference type="Gene3D" id="3.40.50.720">
    <property type="entry name" value="NAD(P)-binding Rossmann-like Domain"/>
    <property type="match status" value="2"/>
</dbReference>
<dbReference type="InterPro" id="IPR036291">
    <property type="entry name" value="NAD(P)-bd_dom_sf"/>
</dbReference>
<protein>
    <submittedName>
        <fullName evidence="5">Gluconate 2-dehydrogenase</fullName>
    </submittedName>
</protein>
<evidence type="ECO:0000256" key="2">
    <source>
        <dbReference type="ARBA" id="ARBA00023002"/>
    </source>
</evidence>
<gene>
    <name evidence="5" type="ORF">CPZ25_014755</name>
</gene>
<dbReference type="InterPro" id="IPR006140">
    <property type="entry name" value="D-isomer_DH_NAD-bd"/>
</dbReference>
<dbReference type="PROSITE" id="PS00065">
    <property type="entry name" value="D_2_HYDROXYACID_DH_1"/>
    <property type="match status" value="1"/>
</dbReference>
<dbReference type="Pfam" id="PF02826">
    <property type="entry name" value="2-Hacid_dh_C"/>
    <property type="match status" value="1"/>
</dbReference>
<name>A0A4P9CCE7_EUBML</name>
<keyword evidence="3" id="KW-0520">NAD</keyword>
<organism evidence="5 6">
    <name type="scientific">Eubacterium maltosivorans</name>
    <dbReference type="NCBI Taxonomy" id="2041044"/>
    <lineage>
        <taxon>Bacteria</taxon>
        <taxon>Bacillati</taxon>
        <taxon>Bacillota</taxon>
        <taxon>Clostridia</taxon>
        <taxon>Eubacteriales</taxon>
        <taxon>Eubacteriaceae</taxon>
        <taxon>Eubacterium</taxon>
    </lineage>
</organism>
<dbReference type="EMBL" id="CP029487">
    <property type="protein sequence ID" value="QCT72535.1"/>
    <property type="molecule type" value="Genomic_DNA"/>
</dbReference>
<feature type="domain" description="D-isomer specific 2-hydroxyacid dehydrogenase NAD-binding" evidence="4">
    <location>
        <begin position="133"/>
        <end position="310"/>
    </location>
</feature>
<evidence type="ECO:0000256" key="1">
    <source>
        <dbReference type="ARBA" id="ARBA00005854"/>
    </source>
</evidence>
<dbReference type="SUPFAM" id="SSF51735">
    <property type="entry name" value="NAD(P)-binding Rossmann-fold domains"/>
    <property type="match status" value="1"/>
</dbReference>
<evidence type="ECO:0000313" key="6">
    <source>
        <dbReference type="Proteomes" id="UP000218387"/>
    </source>
</evidence>
<dbReference type="KEGG" id="emt:CPZ25_014755"/>
<evidence type="ECO:0000256" key="3">
    <source>
        <dbReference type="ARBA" id="ARBA00023027"/>
    </source>
</evidence>
<keyword evidence="2" id="KW-0560">Oxidoreductase</keyword>
<dbReference type="AlphaFoldDB" id="A0A4P9CCE7"/>
<dbReference type="PANTHER" id="PTHR43761:SF1">
    <property type="entry name" value="D-ISOMER SPECIFIC 2-HYDROXYACID DEHYDROGENASE CATALYTIC DOMAIN-CONTAINING PROTEIN-RELATED"/>
    <property type="match status" value="1"/>
</dbReference>
<dbReference type="RefSeq" id="WP_096919110.1">
    <property type="nucleotide sequence ID" value="NZ_CP029487.1"/>
</dbReference>
<sequence length="346" mass="38298">MKIVGIGDVWISGEDIKRGFAAFAERGEVIETVEWQCDSYDTLQAINLAVETGGSEAYEPPEAIKKAVEDADIIITQFCTVTRDMIDRCPHLKAIGVLRGGYDNVNVAYATQKGIAVYNTPGRNANSVADYTVGLMIAECRNIAKAHMNLKLGNWVRDYTNKETMPDLSGKTAGIVGFGAIGKKVAQRLKGFEMELLVYDPYFKPTAETKGIELVSLETLLQRSDFVTLHCRLTQETERLFDAHMLSLMKPTAYFINTSRSGLVDEKALWQALKDHKIMGAALDVYDREPPGKDYPLVTLDNVTLSPHMAGGSRDAFTQSPGMLAREMLSFPEDKTSRFLVNPDVL</sequence>
<dbReference type="FunFam" id="3.40.50.720:FF:000203">
    <property type="entry name" value="D-3-phosphoglycerate dehydrogenase (SerA)"/>
    <property type="match status" value="1"/>
</dbReference>
<proteinExistence type="inferred from homology"/>
<dbReference type="PANTHER" id="PTHR43761">
    <property type="entry name" value="D-ISOMER SPECIFIC 2-HYDROXYACID DEHYDROGENASE FAMILY PROTEIN (AFU_ORTHOLOGUE AFUA_1G13630)"/>
    <property type="match status" value="1"/>
</dbReference>
<accession>A0A4P9CCE7</accession>
<dbReference type="CDD" id="cd12171">
    <property type="entry name" value="2-Hacid_dh_10"/>
    <property type="match status" value="1"/>
</dbReference>
<dbReference type="Proteomes" id="UP000218387">
    <property type="component" value="Chromosome"/>
</dbReference>
<evidence type="ECO:0000313" key="5">
    <source>
        <dbReference type="EMBL" id="QCT72535.1"/>
    </source>
</evidence>
<reference evidence="5 6" key="1">
    <citation type="submission" date="2018-05" db="EMBL/GenBank/DDBJ databases">
        <title>Genome comparison of Eubacterium sp.</title>
        <authorList>
            <person name="Feng Y."/>
            <person name="Sanchez-Andrea I."/>
            <person name="Stams A.J.M."/>
            <person name="De Vos W.M."/>
        </authorList>
    </citation>
    <scope>NUCLEOTIDE SEQUENCE [LARGE SCALE GENOMIC DNA]</scope>
    <source>
        <strain evidence="5 6">YI</strain>
    </source>
</reference>
<keyword evidence="6" id="KW-1185">Reference proteome</keyword>
<dbReference type="InterPro" id="IPR029752">
    <property type="entry name" value="D-isomer_DH_CS1"/>
</dbReference>
<dbReference type="GO" id="GO:0051287">
    <property type="term" value="F:NAD binding"/>
    <property type="evidence" value="ECO:0007669"/>
    <property type="project" value="InterPro"/>
</dbReference>
<dbReference type="InterPro" id="IPR050418">
    <property type="entry name" value="D-iso_2-hydroxyacid_DH_PdxB"/>
</dbReference>